<reference evidence="3 4" key="1">
    <citation type="submission" date="2018-08" db="EMBL/GenBank/DDBJ databases">
        <title>A genome reference for cultivated species of the human gut microbiota.</title>
        <authorList>
            <person name="Zou Y."/>
            <person name="Xue W."/>
            <person name="Luo G."/>
        </authorList>
    </citation>
    <scope>NUCLEOTIDE SEQUENCE [LARGE SCALE GENOMIC DNA]</scope>
    <source>
        <strain evidence="3 4">AF04-15</strain>
    </source>
</reference>
<dbReference type="EMBL" id="QSBM01000023">
    <property type="protein sequence ID" value="RGX23865.1"/>
    <property type="molecule type" value="Genomic_DNA"/>
</dbReference>
<comment type="caution">
    <text evidence="3">The sequence shown here is derived from an EMBL/GenBank/DDBJ whole genome shotgun (WGS) entry which is preliminary data.</text>
</comment>
<dbReference type="InterPro" id="IPR006073">
    <property type="entry name" value="GTP-bd"/>
</dbReference>
<evidence type="ECO:0000259" key="2">
    <source>
        <dbReference type="Pfam" id="PF01926"/>
    </source>
</evidence>
<dbReference type="SUPFAM" id="SSF52540">
    <property type="entry name" value="P-loop containing nucleoside triphosphate hydrolases"/>
    <property type="match status" value="1"/>
</dbReference>
<dbReference type="Pfam" id="PF01926">
    <property type="entry name" value="MMR_HSR1"/>
    <property type="match status" value="1"/>
</dbReference>
<feature type="transmembrane region" description="Helical" evidence="1">
    <location>
        <begin position="479"/>
        <end position="496"/>
    </location>
</feature>
<keyword evidence="1" id="KW-0812">Transmembrane</keyword>
<accession>A0A413F8V2</accession>
<dbReference type="RefSeq" id="WP_007709310.1">
    <property type="nucleotide sequence ID" value="NZ_QSBM01000023.1"/>
</dbReference>
<dbReference type="AlphaFoldDB" id="A0A413F8V2"/>
<feature type="transmembrane region" description="Helical" evidence="1">
    <location>
        <begin position="454"/>
        <end position="473"/>
    </location>
</feature>
<organism evidence="3 4">
    <name type="scientific">Enterocloster asparagiformis</name>
    <dbReference type="NCBI Taxonomy" id="333367"/>
    <lineage>
        <taxon>Bacteria</taxon>
        <taxon>Bacillati</taxon>
        <taxon>Bacillota</taxon>
        <taxon>Clostridia</taxon>
        <taxon>Lachnospirales</taxon>
        <taxon>Lachnospiraceae</taxon>
        <taxon>Enterocloster</taxon>
    </lineage>
</organism>
<keyword evidence="1" id="KW-1133">Transmembrane helix</keyword>
<keyword evidence="1" id="KW-0472">Membrane</keyword>
<dbReference type="Proteomes" id="UP000283880">
    <property type="component" value="Unassembled WGS sequence"/>
</dbReference>
<sequence>MILNKDADDSNLETALKESKAYANRGYKLSNDAVKLLKNTIQTVSSKIEGDIFSLEHSNINDSDIAKGLANQLRSIKYSFEQMPQHLDTDLKILSKANFSITLFGRTMAGKSTMMEILTHGNGGSIGKGAQRTTRDVRTYSYKNMTVTDVPGIAAFEGEEDETVAFEAAKKSDLILFLLTDDAPQASEAECLNKILRLGKPVICIINAKVNIDVGTSFKMFSRDIEKKMKLERLEAIKAQFVDFGVQYGQSWNNLRFVYVHLKSAYLAQQPNCKEHSEDLQRISRFDYLEKVIVEEVVKNGRFYKLKSFTDVVIVPIIDAFESLCKQSSENSEQGSVLVLKRKKLKKWTDDFREDSQKRIDVFIKSLVGELKREVASFAEDNYDNSNADTKWKAVLDKHHIESRVSELLKELANECETELREICREINFELKFSYTNFTDKSIKMPFIFDGKRAWNWATILTSGGLMIASLFVSGPIGWIGVAVGFVGWLGSFLFSDREEKIRDARRKLENKLYSYLDNMGKKLTTNMNKVLNDELINKRLEPTIVALDETINSVFTLSEIQWNFSKSLNGKLAEMNKMVVTEALAYTGYEGLEWHISNVARIPGNAIMILLEIGKRFPDDTRRDLSYLLKEQVWFVFNTNNPISILSQAIGKGCQKEDIRIQYINDQPRIAHIATLDELDSKTLNRMRLAQQLTELLIMK</sequence>
<evidence type="ECO:0000313" key="3">
    <source>
        <dbReference type="EMBL" id="RGX23865.1"/>
    </source>
</evidence>
<evidence type="ECO:0000256" key="1">
    <source>
        <dbReference type="SAM" id="Phobius"/>
    </source>
</evidence>
<gene>
    <name evidence="3" type="ORF">DWV29_23825</name>
</gene>
<dbReference type="InterPro" id="IPR027417">
    <property type="entry name" value="P-loop_NTPase"/>
</dbReference>
<name>A0A413F8V2_9FIRM</name>
<dbReference type="GO" id="GO:0005525">
    <property type="term" value="F:GTP binding"/>
    <property type="evidence" value="ECO:0007669"/>
    <property type="project" value="InterPro"/>
</dbReference>
<feature type="domain" description="G" evidence="2">
    <location>
        <begin position="101"/>
        <end position="207"/>
    </location>
</feature>
<evidence type="ECO:0000313" key="4">
    <source>
        <dbReference type="Proteomes" id="UP000283880"/>
    </source>
</evidence>
<dbReference type="Gene3D" id="3.40.50.300">
    <property type="entry name" value="P-loop containing nucleotide triphosphate hydrolases"/>
    <property type="match status" value="1"/>
</dbReference>
<protein>
    <submittedName>
        <fullName evidence="3">GTPase</fullName>
    </submittedName>
</protein>
<dbReference type="OrthoDB" id="434560at2"/>
<proteinExistence type="predicted"/>